<dbReference type="Proteomes" id="UP000237000">
    <property type="component" value="Unassembled WGS sequence"/>
</dbReference>
<dbReference type="PANTHER" id="PTHR43757">
    <property type="entry name" value="AMINOMETHYLTRANSFERASE"/>
    <property type="match status" value="1"/>
</dbReference>
<dbReference type="NCBIfam" id="TIGR03317">
    <property type="entry name" value="ygfZ_signature"/>
    <property type="match status" value="1"/>
</dbReference>
<dbReference type="InterPro" id="IPR013977">
    <property type="entry name" value="GcvT_C"/>
</dbReference>
<dbReference type="PANTHER" id="PTHR43757:SF14">
    <property type="entry name" value="GLYCINE CLEAVAGE T-PROTEIN FAMILY"/>
    <property type="match status" value="1"/>
</dbReference>
<evidence type="ECO:0000259" key="2">
    <source>
        <dbReference type="Pfam" id="PF08669"/>
    </source>
</evidence>
<dbReference type="InterPro" id="IPR017703">
    <property type="entry name" value="YgfZ/GCV_T_CS"/>
</dbReference>
<dbReference type="GO" id="GO:0005739">
    <property type="term" value="C:mitochondrion"/>
    <property type="evidence" value="ECO:0007669"/>
    <property type="project" value="TreeGrafter"/>
</dbReference>
<dbReference type="SUPFAM" id="SSF101790">
    <property type="entry name" value="Aminomethyltransferase beta-barrel domain"/>
    <property type="match status" value="1"/>
</dbReference>
<dbReference type="Pfam" id="PF08669">
    <property type="entry name" value="GCV_T_C"/>
    <property type="match status" value="1"/>
</dbReference>
<dbReference type="STRING" id="63057.A0A2P5EM16"/>
<dbReference type="Gene3D" id="3.30.1360.120">
    <property type="entry name" value="Probable tRNA modification gtpase trme, domain 1"/>
    <property type="match status" value="1"/>
</dbReference>
<name>A0A2P5EM16_TREOI</name>
<dbReference type="EMBL" id="JXTC01000129">
    <property type="protein sequence ID" value="PON86623.1"/>
    <property type="molecule type" value="Genomic_DNA"/>
</dbReference>
<gene>
    <name evidence="3" type="ORF">TorRG33x02_175590</name>
</gene>
<comment type="caution">
    <text evidence="3">The sequence shown here is derived from an EMBL/GenBank/DDBJ whole genome shotgun (WGS) entry which is preliminary data.</text>
</comment>
<sequence length="215" mass="24117">MLWGKLLKEFKLGWVFPRGCAEMLIQQPDFLCCKKKKIWTLAIMAILWAIWGERNRRIFEYVVSLEEVWDRIKFWVALWLKSDGRPAPHRELTNEFNVLEAGLWNSISLNKGCYKGQETISRLITYDGIKQRLWGISLSSAAEPGSPVIVDGKKVGKLTSCVPGGNGSQYVGLGYIKRRAASKGDTVIVGETVTGTLVEVPYLARQHPLSNSSSS</sequence>
<accession>A0A2P5EM16</accession>
<proteinExistence type="predicted"/>
<keyword evidence="4" id="KW-1185">Reference proteome</keyword>
<reference evidence="4" key="1">
    <citation type="submission" date="2016-06" db="EMBL/GenBank/DDBJ databases">
        <title>Parallel loss of symbiosis genes in relatives of nitrogen-fixing non-legume Parasponia.</title>
        <authorList>
            <person name="Van Velzen R."/>
            <person name="Holmer R."/>
            <person name="Bu F."/>
            <person name="Rutten L."/>
            <person name="Van Zeijl A."/>
            <person name="Liu W."/>
            <person name="Santuari L."/>
            <person name="Cao Q."/>
            <person name="Sharma T."/>
            <person name="Shen D."/>
            <person name="Roswanjaya Y."/>
            <person name="Wardhani T."/>
            <person name="Kalhor M.S."/>
            <person name="Jansen J."/>
            <person name="Van den Hoogen J."/>
            <person name="Gungor B."/>
            <person name="Hartog M."/>
            <person name="Hontelez J."/>
            <person name="Verver J."/>
            <person name="Yang W.-C."/>
            <person name="Schijlen E."/>
            <person name="Repin R."/>
            <person name="Schilthuizen M."/>
            <person name="Schranz E."/>
            <person name="Heidstra R."/>
            <person name="Miyata K."/>
            <person name="Fedorova E."/>
            <person name="Kohlen W."/>
            <person name="Bisseling T."/>
            <person name="Smit S."/>
            <person name="Geurts R."/>
        </authorList>
    </citation>
    <scope>NUCLEOTIDE SEQUENCE [LARGE SCALE GENOMIC DNA]</scope>
    <source>
        <strain evidence="4">cv. RG33-2</strain>
    </source>
</reference>
<dbReference type="InterPro" id="IPR029043">
    <property type="entry name" value="GcvT/YgfZ_C"/>
</dbReference>
<evidence type="ECO:0000256" key="1">
    <source>
        <dbReference type="ARBA" id="ARBA00022946"/>
    </source>
</evidence>
<evidence type="ECO:0000313" key="4">
    <source>
        <dbReference type="Proteomes" id="UP000237000"/>
    </source>
</evidence>
<dbReference type="AlphaFoldDB" id="A0A2P5EM16"/>
<keyword evidence="1" id="KW-0809">Transit peptide</keyword>
<feature type="domain" description="Aminomethyltransferase C-terminal" evidence="2">
    <location>
        <begin position="132"/>
        <end position="189"/>
    </location>
</feature>
<evidence type="ECO:0000313" key="3">
    <source>
        <dbReference type="EMBL" id="PON86623.1"/>
    </source>
</evidence>
<dbReference type="OrthoDB" id="191995at2759"/>
<organism evidence="3 4">
    <name type="scientific">Trema orientale</name>
    <name type="common">Charcoal tree</name>
    <name type="synonym">Celtis orientalis</name>
    <dbReference type="NCBI Taxonomy" id="63057"/>
    <lineage>
        <taxon>Eukaryota</taxon>
        <taxon>Viridiplantae</taxon>
        <taxon>Streptophyta</taxon>
        <taxon>Embryophyta</taxon>
        <taxon>Tracheophyta</taxon>
        <taxon>Spermatophyta</taxon>
        <taxon>Magnoliopsida</taxon>
        <taxon>eudicotyledons</taxon>
        <taxon>Gunneridae</taxon>
        <taxon>Pentapetalae</taxon>
        <taxon>rosids</taxon>
        <taxon>fabids</taxon>
        <taxon>Rosales</taxon>
        <taxon>Cannabaceae</taxon>
        <taxon>Trema</taxon>
    </lineage>
</organism>
<dbReference type="InterPro" id="IPR028896">
    <property type="entry name" value="GcvT/YgfZ/DmdA"/>
</dbReference>
<dbReference type="SUPFAM" id="SSF103025">
    <property type="entry name" value="Folate-binding domain"/>
    <property type="match status" value="1"/>
</dbReference>
<dbReference type="InParanoid" id="A0A2P5EM16"/>
<protein>
    <submittedName>
        <fullName evidence="3">YgfZ/GcvT conserved site</fullName>
    </submittedName>
</protein>
<dbReference type="InterPro" id="IPR027266">
    <property type="entry name" value="TrmE/GcvT-like"/>
</dbReference>